<evidence type="ECO:0000313" key="1">
    <source>
        <dbReference type="EMBL" id="KAI3736612.1"/>
    </source>
</evidence>
<reference evidence="2" key="1">
    <citation type="journal article" date="2022" name="Mol. Ecol. Resour.">
        <title>The genomes of chicory, endive, great burdock and yacon provide insights into Asteraceae palaeo-polyploidization history and plant inulin production.</title>
        <authorList>
            <person name="Fan W."/>
            <person name="Wang S."/>
            <person name="Wang H."/>
            <person name="Wang A."/>
            <person name="Jiang F."/>
            <person name="Liu H."/>
            <person name="Zhao H."/>
            <person name="Xu D."/>
            <person name="Zhang Y."/>
        </authorList>
    </citation>
    <scope>NUCLEOTIDE SEQUENCE [LARGE SCALE GENOMIC DNA]</scope>
    <source>
        <strain evidence="2">cv. Punajuju</strain>
    </source>
</reference>
<evidence type="ECO:0000313" key="2">
    <source>
        <dbReference type="Proteomes" id="UP001055811"/>
    </source>
</evidence>
<organism evidence="1 2">
    <name type="scientific">Cichorium intybus</name>
    <name type="common">Chicory</name>
    <dbReference type="NCBI Taxonomy" id="13427"/>
    <lineage>
        <taxon>Eukaryota</taxon>
        <taxon>Viridiplantae</taxon>
        <taxon>Streptophyta</taxon>
        <taxon>Embryophyta</taxon>
        <taxon>Tracheophyta</taxon>
        <taxon>Spermatophyta</taxon>
        <taxon>Magnoliopsida</taxon>
        <taxon>eudicotyledons</taxon>
        <taxon>Gunneridae</taxon>
        <taxon>Pentapetalae</taxon>
        <taxon>asterids</taxon>
        <taxon>campanulids</taxon>
        <taxon>Asterales</taxon>
        <taxon>Asteraceae</taxon>
        <taxon>Cichorioideae</taxon>
        <taxon>Cichorieae</taxon>
        <taxon>Cichoriinae</taxon>
        <taxon>Cichorium</taxon>
    </lineage>
</organism>
<comment type="caution">
    <text evidence="1">The sequence shown here is derived from an EMBL/GenBank/DDBJ whole genome shotgun (WGS) entry which is preliminary data.</text>
</comment>
<protein>
    <submittedName>
        <fullName evidence="1">Uncharacterized protein</fullName>
    </submittedName>
</protein>
<proteinExistence type="predicted"/>
<name>A0ACB9CQN6_CICIN</name>
<sequence>MATTISSFLHEDMISLTRIIHLAIFETYNLNTSFLLLYAVIPVLTLGVVTWTLSCPGGRAWKSGRNRIGYVSIPSPRGLPVFGSLLGLVHGLPHRTLASMARTSQAASQLMAISLGSTPTVVASDPQTAREILTSPHFANRPIKQSAKLLMFNRAIGFAPNGTYWRLLRKVASSHLFAPRKIFAHEPARRLECTSMLNDISKEQSLNGFVVLRKHLQAASLNNIMEIVFGKSYNKVGEVHESMELQEMVREGFELLGAFNWSDHLPWLNYFYDPFRINERCMALVPRVKKFVMKIINEHKLRGSVNLHDDSDFVDVLLSLDGEEKLSEDDMVAILWEMVFRGTDTIALLTEWVMAELVLNKGIQSKLQIEIDSFMGNKSTNAADITKLAYLQAVVKETLRVHPPGPLLSWARLSTSDVHLSNGMVIPANTTAMVNMWSITHNSDVWDHPFTFDPDRFLFTAGGSNVDVRGNDLRLAPFGAGRRVCPGMNLGMVTVSEWVAKLVHQFEWVQDMDRPVDLSETLKLSCEMKQPLCTKVIPRNAVSAI</sequence>
<keyword evidence="2" id="KW-1185">Reference proteome</keyword>
<dbReference type="Proteomes" id="UP001055811">
    <property type="component" value="Linkage Group LG05"/>
</dbReference>
<reference evidence="1 2" key="2">
    <citation type="journal article" date="2022" name="Mol. Ecol. Resour.">
        <title>The genomes of chicory, endive, great burdock and yacon provide insights into Asteraceae paleo-polyploidization history and plant inulin production.</title>
        <authorList>
            <person name="Fan W."/>
            <person name="Wang S."/>
            <person name="Wang H."/>
            <person name="Wang A."/>
            <person name="Jiang F."/>
            <person name="Liu H."/>
            <person name="Zhao H."/>
            <person name="Xu D."/>
            <person name="Zhang Y."/>
        </authorList>
    </citation>
    <scope>NUCLEOTIDE SEQUENCE [LARGE SCALE GENOMIC DNA]</scope>
    <source>
        <strain evidence="2">cv. Punajuju</strain>
        <tissue evidence="1">Leaves</tissue>
    </source>
</reference>
<accession>A0ACB9CQN6</accession>
<gene>
    <name evidence="1" type="ORF">L2E82_26516</name>
</gene>
<dbReference type="EMBL" id="CM042013">
    <property type="protein sequence ID" value="KAI3736612.1"/>
    <property type="molecule type" value="Genomic_DNA"/>
</dbReference>